<keyword evidence="5" id="KW-0963">Cytoplasm</keyword>
<feature type="compositionally biased region" description="Polar residues" evidence="6">
    <location>
        <begin position="231"/>
        <end position="248"/>
    </location>
</feature>
<reference evidence="10" key="2">
    <citation type="submission" date="2014-06" db="EMBL/GenBank/DDBJ databases">
        <authorList>
            <person name="Aslett M."/>
        </authorList>
    </citation>
    <scope>NUCLEOTIDE SEQUENCE</scope>
</reference>
<keyword evidence="3" id="KW-0479">Metal-binding</keyword>
<dbReference type="PROSITE" id="PS50200">
    <property type="entry name" value="RA"/>
    <property type="match status" value="1"/>
</dbReference>
<keyword evidence="5" id="KW-0206">Cytoskeleton</keyword>
<evidence type="ECO:0000256" key="5">
    <source>
        <dbReference type="ARBA" id="ARBA00023212"/>
    </source>
</evidence>
<organism evidence="10">
    <name type="scientific">Echinococcus granulosus</name>
    <name type="common">Hydatid tapeworm</name>
    <dbReference type="NCBI Taxonomy" id="6210"/>
    <lineage>
        <taxon>Eukaryota</taxon>
        <taxon>Metazoa</taxon>
        <taxon>Spiralia</taxon>
        <taxon>Lophotrochozoa</taxon>
        <taxon>Platyhelminthes</taxon>
        <taxon>Cestoda</taxon>
        <taxon>Eucestoda</taxon>
        <taxon>Cyclophyllidea</taxon>
        <taxon>Taeniidae</taxon>
        <taxon>Echinococcus</taxon>
        <taxon>Echinococcus granulosus group</taxon>
    </lineage>
</organism>
<protein>
    <submittedName>
        <fullName evidence="10 12">Rassf1</fullName>
    </submittedName>
</protein>
<dbReference type="SUPFAM" id="SSF57889">
    <property type="entry name" value="Cysteine-rich domain"/>
    <property type="match status" value="1"/>
</dbReference>
<dbReference type="SMART" id="SM00314">
    <property type="entry name" value="RA"/>
    <property type="match status" value="1"/>
</dbReference>
<evidence type="ECO:0000256" key="4">
    <source>
        <dbReference type="ARBA" id="ARBA00022833"/>
    </source>
</evidence>
<evidence type="ECO:0000256" key="1">
    <source>
        <dbReference type="ARBA" id="ARBA00004245"/>
    </source>
</evidence>
<dbReference type="GO" id="GO:0046872">
    <property type="term" value="F:metal ion binding"/>
    <property type="evidence" value="ECO:0007669"/>
    <property type="project" value="UniProtKB-KW"/>
</dbReference>
<dbReference type="CDD" id="cd20820">
    <property type="entry name" value="C1_RASSF1-like"/>
    <property type="match status" value="1"/>
</dbReference>
<dbReference type="InterPro" id="IPR029071">
    <property type="entry name" value="Ubiquitin-like_domsf"/>
</dbReference>
<gene>
    <name evidence="10" type="ORF">EgrG_000785100</name>
</gene>
<evidence type="ECO:0000256" key="2">
    <source>
        <dbReference type="ARBA" id="ARBA00022701"/>
    </source>
</evidence>
<dbReference type="OrthoDB" id="74314at2759"/>
<feature type="region of interest" description="Disordered" evidence="6">
    <location>
        <begin position="831"/>
        <end position="872"/>
    </location>
</feature>
<dbReference type="InterPro" id="IPR000159">
    <property type="entry name" value="RA_dom"/>
</dbReference>
<evidence type="ECO:0000256" key="6">
    <source>
        <dbReference type="SAM" id="MobiDB-lite"/>
    </source>
</evidence>
<dbReference type="Gene3D" id="1.20.5.110">
    <property type="match status" value="1"/>
</dbReference>
<dbReference type="CDD" id="cd21885">
    <property type="entry name" value="SARAH_RASSF1-like"/>
    <property type="match status" value="1"/>
</dbReference>
<dbReference type="Pfam" id="PF16517">
    <property type="entry name" value="Nore1-SARAH"/>
    <property type="match status" value="1"/>
</dbReference>
<evidence type="ECO:0000313" key="10">
    <source>
        <dbReference type="EMBL" id="CDS15452.1"/>
    </source>
</evidence>
<dbReference type="Gene3D" id="3.30.60.20">
    <property type="match status" value="1"/>
</dbReference>
<feature type="compositionally biased region" description="Basic residues" evidence="6">
    <location>
        <begin position="837"/>
        <end position="856"/>
    </location>
</feature>
<comment type="subcellular location">
    <subcellularLocation>
        <location evidence="1">Cytoplasm</location>
        <location evidence="1">Cytoskeleton</location>
    </subcellularLocation>
</comment>
<dbReference type="WBParaSite" id="EgrG_000785100">
    <property type="protein sequence ID" value="EgrG_000785100"/>
    <property type="gene ID" value="EgrG_000785100"/>
</dbReference>
<evidence type="ECO:0000259" key="9">
    <source>
        <dbReference type="PROSITE" id="PS50951"/>
    </source>
</evidence>
<dbReference type="CDD" id="cd01778">
    <property type="entry name" value="RA_RASSF1_like"/>
    <property type="match status" value="1"/>
</dbReference>
<dbReference type="PANTHER" id="PTHR22738">
    <property type="entry name" value="RASSF"/>
    <property type="match status" value="1"/>
</dbReference>
<evidence type="ECO:0000259" key="7">
    <source>
        <dbReference type="PROSITE" id="PS50081"/>
    </source>
</evidence>
<dbReference type="Pfam" id="PF00788">
    <property type="entry name" value="RA"/>
    <property type="match status" value="1"/>
</dbReference>
<evidence type="ECO:0000313" key="12">
    <source>
        <dbReference type="WBParaSite" id="EgrG_000785100"/>
    </source>
</evidence>
<dbReference type="InterPro" id="IPR011524">
    <property type="entry name" value="SARAH_dom"/>
</dbReference>
<reference evidence="12" key="3">
    <citation type="submission" date="2020-10" db="UniProtKB">
        <authorList>
            <consortium name="WormBaseParasite"/>
        </authorList>
    </citation>
    <scope>IDENTIFICATION</scope>
</reference>
<dbReference type="GO" id="GO:0005874">
    <property type="term" value="C:microtubule"/>
    <property type="evidence" value="ECO:0007669"/>
    <property type="project" value="UniProtKB-KW"/>
</dbReference>
<dbReference type="InterPro" id="IPR046349">
    <property type="entry name" value="C1-like_sf"/>
</dbReference>
<evidence type="ECO:0000259" key="8">
    <source>
        <dbReference type="PROSITE" id="PS50200"/>
    </source>
</evidence>
<dbReference type="PROSITE" id="PS50081">
    <property type="entry name" value="ZF_DAG_PE_2"/>
    <property type="match status" value="1"/>
</dbReference>
<reference evidence="10 11" key="1">
    <citation type="journal article" date="2013" name="Nature">
        <title>The genomes of four tapeworm species reveal adaptations to parasitism.</title>
        <authorList>
            <person name="Tsai I.J."/>
            <person name="Zarowiecki M."/>
            <person name="Holroyd N."/>
            <person name="Garciarrubio A."/>
            <person name="Sanchez-Flores A."/>
            <person name="Brooks K.L."/>
            <person name="Tracey A."/>
            <person name="Bobes R.J."/>
            <person name="Fragoso G."/>
            <person name="Sciutto E."/>
            <person name="Aslett M."/>
            <person name="Beasley H."/>
            <person name="Bennett H.M."/>
            <person name="Cai J."/>
            <person name="Camicia F."/>
            <person name="Clark R."/>
            <person name="Cucher M."/>
            <person name="De Silva N."/>
            <person name="Day T.A."/>
            <person name="Deplazes P."/>
            <person name="Estrada K."/>
            <person name="Fernandez C."/>
            <person name="Holland P.W."/>
            <person name="Hou J."/>
            <person name="Hu S."/>
            <person name="Huckvale T."/>
            <person name="Hung S.S."/>
            <person name="Kamenetzky L."/>
            <person name="Keane J.A."/>
            <person name="Kiss F."/>
            <person name="Koziol U."/>
            <person name="Lambert O."/>
            <person name="Liu K."/>
            <person name="Luo X."/>
            <person name="Luo Y."/>
            <person name="Macchiaroli N."/>
            <person name="Nichol S."/>
            <person name="Paps J."/>
            <person name="Parkinson J."/>
            <person name="Pouchkina-Stantcheva N."/>
            <person name="Riddiford N."/>
            <person name="Rosenzvit M."/>
            <person name="Salinas G."/>
            <person name="Wasmuth J.D."/>
            <person name="Zamanian M."/>
            <person name="Zheng Y."/>
            <person name="Cai X."/>
            <person name="Soberon X."/>
            <person name="Olson P.D."/>
            <person name="Laclette J.P."/>
            <person name="Brehm K."/>
            <person name="Berriman M."/>
            <person name="Garciarrubio A."/>
            <person name="Bobes R.J."/>
            <person name="Fragoso G."/>
            <person name="Sanchez-Flores A."/>
            <person name="Estrada K."/>
            <person name="Cevallos M.A."/>
            <person name="Morett E."/>
            <person name="Gonzalez V."/>
            <person name="Portillo T."/>
            <person name="Ochoa-Leyva A."/>
            <person name="Jose M.V."/>
            <person name="Sciutto E."/>
            <person name="Landa A."/>
            <person name="Jimenez L."/>
            <person name="Valdes V."/>
            <person name="Carrero J.C."/>
            <person name="Larralde C."/>
            <person name="Morales-Montor J."/>
            <person name="Limon-Lason J."/>
            <person name="Soberon X."/>
            <person name="Laclette J.P."/>
        </authorList>
    </citation>
    <scope>NUCLEOTIDE SEQUENCE [LARGE SCALE GENOMIC DNA]</scope>
</reference>
<feature type="domain" description="Ras-associating" evidence="8">
    <location>
        <begin position="560"/>
        <end position="660"/>
    </location>
</feature>
<dbReference type="AlphaFoldDB" id="A0A068WCQ8"/>
<feature type="domain" description="SARAH" evidence="9">
    <location>
        <begin position="678"/>
        <end position="725"/>
    </location>
</feature>
<proteinExistence type="predicted"/>
<evidence type="ECO:0000313" key="11">
    <source>
        <dbReference type="Proteomes" id="UP000492820"/>
    </source>
</evidence>
<feature type="domain" description="Phorbol-ester/DAG-type" evidence="7">
    <location>
        <begin position="132"/>
        <end position="184"/>
    </location>
</feature>
<feature type="region of interest" description="Disordered" evidence="6">
    <location>
        <begin position="223"/>
        <end position="250"/>
    </location>
</feature>
<dbReference type="GO" id="GO:0007165">
    <property type="term" value="P:signal transduction"/>
    <property type="evidence" value="ECO:0007669"/>
    <property type="project" value="InterPro"/>
</dbReference>
<feature type="compositionally biased region" description="Polar residues" evidence="6">
    <location>
        <begin position="342"/>
        <end position="356"/>
    </location>
</feature>
<dbReference type="InterPro" id="IPR033614">
    <property type="entry name" value="RASSF1-6"/>
</dbReference>
<accession>A0A068WCQ8</accession>
<keyword evidence="2" id="KW-0493">Microtubule</keyword>
<dbReference type="InterPro" id="IPR002219">
    <property type="entry name" value="PKC_DAG/PE"/>
</dbReference>
<feature type="region of interest" description="Disordered" evidence="6">
    <location>
        <begin position="324"/>
        <end position="373"/>
    </location>
</feature>
<dbReference type="Proteomes" id="UP000492820">
    <property type="component" value="Unassembled WGS sequence"/>
</dbReference>
<dbReference type="SMART" id="SM00109">
    <property type="entry name" value="C1"/>
    <property type="match status" value="1"/>
</dbReference>
<dbReference type="SUPFAM" id="SSF54236">
    <property type="entry name" value="Ubiquitin-like"/>
    <property type="match status" value="1"/>
</dbReference>
<keyword evidence="4" id="KW-0862">Zinc</keyword>
<dbReference type="PROSITE" id="PS50951">
    <property type="entry name" value="SARAH"/>
    <property type="match status" value="1"/>
</dbReference>
<evidence type="ECO:0000256" key="3">
    <source>
        <dbReference type="ARBA" id="ARBA00022723"/>
    </source>
</evidence>
<name>A0A068WCQ8_ECHGR</name>
<feature type="region of interest" description="Disordered" evidence="6">
    <location>
        <begin position="767"/>
        <end position="802"/>
    </location>
</feature>
<dbReference type="PANTHER" id="PTHR22738:SF10">
    <property type="entry name" value="RAS ASSOCIATION DOMAIN-CONTAINING PROTEIN 1 HOMOLOG"/>
    <property type="match status" value="1"/>
</dbReference>
<dbReference type="Gene3D" id="3.10.20.90">
    <property type="entry name" value="Phosphatidylinositol 3-kinase Catalytic Subunit, Chain A, domain 1"/>
    <property type="match status" value="1"/>
</dbReference>
<sequence length="872" mass="96132">MDIFANLTSDGTFKKGSSSGGIGLLGGLRRTFVNFSRHPQSTVLPRKESLQRQNMTLPRLPKPDSEFGYQILMTERLLSESSADIPQQYGVQRFSAYTETPEIVRAEFIRLDKLSGGSGEVFPHNARQETSGHAFCAIPLELDTFCDYCNQPIWGLGWGPVCQRCADCHMTCHWLCKDKVTISCEVSPPPAHTTIGGANSYVCDDDSNGDLDDDIAAAQMEPKAEGEDLRTLTTSKSSSQHAASTNPCNPFENLREVLRPHQPSTEAIARAVSVGPEIQVTSVLTNANNKHHRTASSPALRPHSQFGFFDSSITILKVDQTSRVGEASKHQRPLLRPPRISASPQGRTIRHQSMLQTRRRHNNRRPSELSRRHTTAVNLASVTVGTYDISSLDRRDIRERGISVWQLSPAVASSLALSATVAANDAPPVVMSSRMQATGLAAVTGHQTGAEEITYTKVTIGPRNAALPWKPMELARRLNIFNTNDFGLCAKMNPKLQPGDCEGQVRVHINLIRPVRMVLTARPPSIFDIVGGDDGDDPSTEEEAFTRAQQPKSARSVRLRSKTIGRITSFRLPRGSSKLLHVHLSTTASQVISSLLDRFNIDDNPQKFALYEHTIFGEHDVSVRKLFEDESPLGLLLQWTLDSSAEGGGKAGEALNREHFNAILTVKRIVLQENETGDIEWSSFSEAELRTFLNILNREEADYRRRIELKYQIRKHEILRLMNLRARCRQRTDTVTASSTTVTNTSSSDCGNNDAKPLAPHTECDSFAPPLPHVPSGDVTRLESTESGECGGGMRDVRSPNRPLCLPDSLPTPACLTPVAASKIISPLRASQTHLPTKVHQKQKVKLKKSKGKKLKAVKESGAKSSKTKSHM</sequence>
<dbReference type="EMBL" id="LK028576">
    <property type="protein sequence ID" value="CDS15452.1"/>
    <property type="molecule type" value="Genomic_DNA"/>
</dbReference>